<dbReference type="NCBIfam" id="TIGR00550">
    <property type="entry name" value="nadA"/>
    <property type="match status" value="1"/>
</dbReference>
<dbReference type="Proteomes" id="UP000732298">
    <property type="component" value="Unassembled WGS sequence"/>
</dbReference>
<keyword evidence="6 9" id="KW-0479">Metal-binding</keyword>
<name>A0A8T3YPK3_9ARCH</name>
<dbReference type="Gene3D" id="3.40.50.10800">
    <property type="entry name" value="NadA-like"/>
    <property type="match status" value="3"/>
</dbReference>
<dbReference type="NCBIfam" id="NF006879">
    <property type="entry name" value="PRK09375.1-4"/>
    <property type="match status" value="1"/>
</dbReference>
<dbReference type="SUPFAM" id="SSF142754">
    <property type="entry name" value="NadA-like"/>
    <property type="match status" value="1"/>
</dbReference>
<feature type="binding site" evidence="9">
    <location>
        <position position="290"/>
    </location>
    <ligand>
        <name>[4Fe-4S] cluster</name>
        <dbReference type="ChEBI" id="CHEBI:49883"/>
    </ligand>
</feature>
<keyword evidence="4 9" id="KW-0662">Pyridine nucleotide biosynthesis</keyword>
<evidence type="ECO:0000256" key="3">
    <source>
        <dbReference type="ARBA" id="ARBA00022485"/>
    </source>
</evidence>
<dbReference type="InterPro" id="IPR023066">
    <property type="entry name" value="Quinolinate_synth_type2"/>
</dbReference>
<proteinExistence type="inferred from homology"/>
<keyword evidence="5 9" id="KW-0808">Transferase</keyword>
<comment type="similarity">
    <text evidence="9">Belongs to the quinolinate synthase family. Type 2 subfamily.</text>
</comment>
<evidence type="ECO:0000256" key="9">
    <source>
        <dbReference type="HAMAP-Rule" id="MF_00568"/>
    </source>
</evidence>
<feature type="binding site" evidence="9">
    <location>
        <position position="56"/>
    </location>
    <ligand>
        <name>iminosuccinate</name>
        <dbReference type="ChEBI" id="CHEBI:77875"/>
    </ligand>
</feature>
<feature type="binding site" evidence="9">
    <location>
        <position position="119"/>
    </location>
    <ligand>
        <name>[4Fe-4S] cluster</name>
        <dbReference type="ChEBI" id="CHEBI:49883"/>
    </ligand>
</feature>
<keyword evidence="9" id="KW-0963">Cytoplasm</keyword>
<dbReference type="GO" id="GO:0034628">
    <property type="term" value="P:'de novo' NAD+ biosynthetic process from L-aspartate"/>
    <property type="evidence" value="ECO:0007669"/>
    <property type="project" value="TreeGrafter"/>
</dbReference>
<dbReference type="EMBL" id="JACQPB010000016">
    <property type="protein sequence ID" value="MBI4210099.1"/>
    <property type="molecule type" value="Genomic_DNA"/>
</dbReference>
<dbReference type="Pfam" id="PF02445">
    <property type="entry name" value="NadA"/>
    <property type="match status" value="1"/>
</dbReference>
<sequence length="334" mass="36673">MQMAIGVTEQISAEAKRLQGAMSSLGYSLNECLLFAPLTLRINTLKKERNAVILAHSYQRPEILFGIADFVGDSYGLSVEAKSTNASVIVFCGVHFMAETAKILSPGRKVLIPSLEAGCSLAESITAQDVKGLKAAHPGVPVVTYVNTSAEVKSESDACCTSANALKVIEAMPGSEVIFLPDVFMAQNLRNQTKKKIHGWNGKCVVHDTFTREQVLEYRRAYPGIKVLSHLECTSGVIEVSDFVGGTNDMYNYIKASGAKDFMVVTECGMSDLLRQRFPEKRFITPCSMCPYMKKINLQNVLESLESGRFEVNVPEGIREKAQRALDKMIEIGK</sequence>
<dbReference type="GO" id="GO:0051539">
    <property type="term" value="F:4 iron, 4 sulfur cluster binding"/>
    <property type="evidence" value="ECO:0007669"/>
    <property type="project" value="UniProtKB-KW"/>
</dbReference>
<feature type="binding site" evidence="9">
    <location>
        <position position="162"/>
    </location>
    <ligand>
        <name>iminosuccinate</name>
        <dbReference type="ChEBI" id="CHEBI:77875"/>
    </ligand>
</feature>
<evidence type="ECO:0000256" key="7">
    <source>
        <dbReference type="ARBA" id="ARBA00023004"/>
    </source>
</evidence>
<keyword evidence="8 9" id="KW-0411">Iron-sulfur</keyword>
<dbReference type="GO" id="GO:0046872">
    <property type="term" value="F:metal ion binding"/>
    <property type="evidence" value="ECO:0007669"/>
    <property type="project" value="UniProtKB-KW"/>
</dbReference>
<dbReference type="InterPro" id="IPR003473">
    <property type="entry name" value="NadA"/>
</dbReference>
<feature type="binding site" evidence="9">
    <location>
        <position position="74"/>
    </location>
    <ligand>
        <name>iminosuccinate</name>
        <dbReference type="ChEBI" id="CHEBI:77875"/>
    </ligand>
</feature>
<dbReference type="NCBIfam" id="NF006878">
    <property type="entry name" value="PRK09375.1-2"/>
    <property type="match status" value="1"/>
</dbReference>
<comment type="function">
    <text evidence="9">Catalyzes the condensation of iminoaspartate with dihydroxyacetone phosphate to form quinolinate.</text>
</comment>
<dbReference type="PANTHER" id="PTHR30573:SF0">
    <property type="entry name" value="QUINOLINATE SYNTHASE, CHLOROPLASTIC"/>
    <property type="match status" value="1"/>
</dbReference>
<feature type="binding site" evidence="9">
    <location>
        <begin position="145"/>
        <end position="147"/>
    </location>
    <ligand>
        <name>iminosuccinate</name>
        <dbReference type="ChEBI" id="CHEBI:77875"/>
    </ligand>
</feature>
<protein>
    <recommendedName>
        <fullName evidence="2 9">Quinolinate synthase</fullName>
        <ecNumber evidence="2 9">2.5.1.72</ecNumber>
    </recommendedName>
</protein>
<comment type="cofactor">
    <cofactor evidence="9">
        <name>[4Fe-4S] cluster</name>
        <dbReference type="ChEBI" id="CHEBI:49883"/>
    </cofactor>
    <text evidence="9">Binds 1 [4Fe-4S] cluster per subunit.</text>
</comment>
<keyword evidence="7 9" id="KW-0408">Iron</keyword>
<evidence type="ECO:0000256" key="8">
    <source>
        <dbReference type="ARBA" id="ARBA00023014"/>
    </source>
</evidence>
<accession>A0A8T3YPK3</accession>
<comment type="pathway">
    <text evidence="1 9">Cofactor biosynthesis; NAD(+) biosynthesis; quinolinate from iminoaspartate: step 1/1.</text>
</comment>
<comment type="subcellular location">
    <subcellularLocation>
        <location evidence="9">Cytoplasm</location>
    </subcellularLocation>
</comment>
<dbReference type="PANTHER" id="PTHR30573">
    <property type="entry name" value="QUINOLINATE SYNTHETASE A"/>
    <property type="match status" value="1"/>
</dbReference>
<gene>
    <name evidence="9 10" type="primary">nadA</name>
    <name evidence="10" type="ORF">HY544_01150</name>
</gene>
<keyword evidence="3 9" id="KW-0004">4Fe-4S</keyword>
<dbReference type="HAMAP" id="MF_00568">
    <property type="entry name" value="NadA_type2"/>
    <property type="match status" value="1"/>
</dbReference>
<evidence type="ECO:0000256" key="5">
    <source>
        <dbReference type="ARBA" id="ARBA00022679"/>
    </source>
</evidence>
<comment type="catalytic activity">
    <reaction evidence="9">
        <text>iminosuccinate + dihydroxyacetone phosphate = quinolinate + phosphate + 2 H2O + H(+)</text>
        <dbReference type="Rhea" id="RHEA:25888"/>
        <dbReference type="ChEBI" id="CHEBI:15377"/>
        <dbReference type="ChEBI" id="CHEBI:15378"/>
        <dbReference type="ChEBI" id="CHEBI:29959"/>
        <dbReference type="ChEBI" id="CHEBI:43474"/>
        <dbReference type="ChEBI" id="CHEBI:57642"/>
        <dbReference type="ChEBI" id="CHEBI:77875"/>
        <dbReference type="EC" id="2.5.1.72"/>
    </reaction>
</comment>
<evidence type="ECO:0000256" key="2">
    <source>
        <dbReference type="ARBA" id="ARBA00012669"/>
    </source>
</evidence>
<feature type="binding site" evidence="9">
    <location>
        <position position="204"/>
    </location>
    <ligand>
        <name>[4Fe-4S] cluster</name>
        <dbReference type="ChEBI" id="CHEBI:49883"/>
    </ligand>
</feature>
<dbReference type="GO" id="GO:0005829">
    <property type="term" value="C:cytosol"/>
    <property type="evidence" value="ECO:0007669"/>
    <property type="project" value="TreeGrafter"/>
</dbReference>
<dbReference type="EC" id="2.5.1.72" evidence="2 9"/>
<evidence type="ECO:0000313" key="10">
    <source>
        <dbReference type="EMBL" id="MBI4210099.1"/>
    </source>
</evidence>
<evidence type="ECO:0000256" key="4">
    <source>
        <dbReference type="ARBA" id="ARBA00022642"/>
    </source>
</evidence>
<dbReference type="AlphaFoldDB" id="A0A8T3YPK3"/>
<evidence type="ECO:0000313" key="11">
    <source>
        <dbReference type="Proteomes" id="UP000732298"/>
    </source>
</evidence>
<dbReference type="InterPro" id="IPR036094">
    <property type="entry name" value="NadA_sf"/>
</dbReference>
<feature type="binding site" evidence="9">
    <location>
        <position position="247"/>
    </location>
    <ligand>
        <name>iminosuccinate</name>
        <dbReference type="ChEBI" id="CHEBI:77875"/>
    </ligand>
</feature>
<evidence type="ECO:0000256" key="6">
    <source>
        <dbReference type="ARBA" id="ARBA00022723"/>
    </source>
</evidence>
<dbReference type="GO" id="GO:0008987">
    <property type="term" value="F:quinolinate synthetase A activity"/>
    <property type="evidence" value="ECO:0007669"/>
    <property type="project" value="UniProtKB-UniRule"/>
</dbReference>
<comment type="caution">
    <text evidence="10">The sequence shown here is derived from an EMBL/GenBank/DDBJ whole genome shotgun (WGS) entry which is preliminary data.</text>
</comment>
<evidence type="ECO:0000256" key="1">
    <source>
        <dbReference type="ARBA" id="ARBA00005065"/>
    </source>
</evidence>
<reference evidence="10" key="1">
    <citation type="submission" date="2020-07" db="EMBL/GenBank/DDBJ databases">
        <title>Huge and variable diversity of episymbiotic CPR bacteria and DPANN archaea in groundwater ecosystems.</title>
        <authorList>
            <person name="He C.Y."/>
            <person name="Keren R."/>
            <person name="Whittaker M."/>
            <person name="Farag I.F."/>
            <person name="Doudna J."/>
            <person name="Cate J.H.D."/>
            <person name="Banfield J.F."/>
        </authorList>
    </citation>
    <scope>NUCLEOTIDE SEQUENCE</scope>
    <source>
        <strain evidence="10">NC_groundwater_1296_Ag_S-0.2um_52_80</strain>
    </source>
</reference>
<organism evidence="10 11">
    <name type="scientific">Candidatus Iainarchaeum sp</name>
    <dbReference type="NCBI Taxonomy" id="3101447"/>
    <lineage>
        <taxon>Archaea</taxon>
        <taxon>Candidatus Iainarchaeota</taxon>
        <taxon>Candidatus Iainarchaeia</taxon>
        <taxon>Candidatus Iainarchaeales</taxon>
        <taxon>Candidatus Iainarchaeaceae</taxon>
        <taxon>Candidatus Iainarchaeum</taxon>
    </lineage>
</organism>
<comment type="caution">
    <text evidence="9">Lacks conserved residue(s) required for the propagation of feature annotation.</text>
</comment>